<accession>A0A1W1WM35</accession>
<dbReference type="Gene3D" id="3.40.50.300">
    <property type="entry name" value="P-loop containing nucleotide triphosphate hydrolases"/>
    <property type="match status" value="1"/>
</dbReference>
<dbReference type="GO" id="GO:0003924">
    <property type="term" value="F:GTPase activity"/>
    <property type="evidence" value="ECO:0007669"/>
    <property type="project" value="TreeGrafter"/>
</dbReference>
<evidence type="ECO:0000313" key="7">
    <source>
        <dbReference type="Proteomes" id="UP000192660"/>
    </source>
</evidence>
<feature type="binding site" evidence="4">
    <location>
        <begin position="119"/>
        <end position="124"/>
    </location>
    <ligand>
        <name>GTP</name>
        <dbReference type="ChEBI" id="CHEBI:37565"/>
    </ligand>
</feature>
<keyword evidence="3 4" id="KW-0342">GTP-binding</keyword>
<protein>
    <recommendedName>
        <fullName evidence="1">Ribosome biogenesis GTPase A</fullName>
    </recommendedName>
</protein>
<keyword evidence="7" id="KW-1185">Reference proteome</keyword>
<organism evidence="6 7">
    <name type="scientific">Sulfobacillus thermosulfidooxidans (strain DSM 9293 / VKM B-1269 / AT-1)</name>
    <dbReference type="NCBI Taxonomy" id="929705"/>
    <lineage>
        <taxon>Bacteria</taxon>
        <taxon>Bacillati</taxon>
        <taxon>Bacillota</taxon>
        <taxon>Clostridia</taxon>
        <taxon>Eubacteriales</taxon>
        <taxon>Clostridiales Family XVII. Incertae Sedis</taxon>
        <taxon>Sulfobacillus</taxon>
    </lineage>
</organism>
<dbReference type="Proteomes" id="UP000192660">
    <property type="component" value="Unassembled WGS sequence"/>
</dbReference>
<dbReference type="InterPro" id="IPR016478">
    <property type="entry name" value="GTPase_MTG1"/>
</dbReference>
<dbReference type="RefSeq" id="WP_020374726.1">
    <property type="nucleotide sequence ID" value="NZ_FWWY01000001.1"/>
</dbReference>
<dbReference type="GO" id="GO:0005525">
    <property type="term" value="F:GTP binding"/>
    <property type="evidence" value="ECO:0007669"/>
    <property type="project" value="UniProtKB-KW"/>
</dbReference>
<dbReference type="Pfam" id="PF01926">
    <property type="entry name" value="MMR_HSR1"/>
    <property type="match status" value="1"/>
</dbReference>
<feature type="binding site" evidence="4">
    <location>
        <position position="163"/>
    </location>
    <ligand>
        <name>GTP</name>
        <dbReference type="ChEBI" id="CHEBI:37565"/>
    </ligand>
</feature>
<gene>
    <name evidence="6" type="ORF">SAMN00768000_3346</name>
</gene>
<dbReference type="AlphaFoldDB" id="A0A1W1WM35"/>
<sequence>MGKRQSWYPGHMVATQRTIRELAPYLSAFIEVIDARAPNISRHQPLQQWIGRTQLIMVMNKAELADPDATQRWLGWFKSHGVTALAISAQNPRVKIEVEKAIRRILAPPYRLAVVGVPNVGKSTLLNKMVGGHRVMTGAKPGITRGPQWIRLPGGWEWLDLPGVVTPRHSEDWRLKVLGIVPSTAEERLLLVEKIWELVVPQMPLPENWRDWGRSRGYLKTGGVLDEQRTADAIVLAFQNGKFGRVTLEEPGEG</sequence>
<dbReference type="GO" id="GO:0006412">
    <property type="term" value="P:translation"/>
    <property type="evidence" value="ECO:0007669"/>
    <property type="project" value="TreeGrafter"/>
</dbReference>
<evidence type="ECO:0000256" key="4">
    <source>
        <dbReference type="PIRSR" id="PIRSR006230-1"/>
    </source>
</evidence>
<dbReference type="PANTHER" id="PTHR45782">
    <property type="entry name" value="MITOCHONDRIAL RIBOSOME-ASSOCIATED GTPASE 1"/>
    <property type="match status" value="1"/>
</dbReference>
<evidence type="ECO:0000256" key="1">
    <source>
        <dbReference type="ARBA" id="ARBA00014898"/>
    </source>
</evidence>
<dbReference type="PIRSF" id="PIRSF006230">
    <property type="entry name" value="MG442"/>
    <property type="match status" value="1"/>
</dbReference>
<dbReference type="PRINTS" id="PR00326">
    <property type="entry name" value="GTP1OBG"/>
</dbReference>
<dbReference type="EMBL" id="FWWY01000001">
    <property type="protein sequence ID" value="SMC07361.1"/>
    <property type="molecule type" value="Genomic_DNA"/>
</dbReference>
<dbReference type="InterPro" id="IPR006073">
    <property type="entry name" value="GTP-bd"/>
</dbReference>
<reference evidence="7" key="1">
    <citation type="submission" date="2017-04" db="EMBL/GenBank/DDBJ databases">
        <authorList>
            <person name="Varghese N."/>
            <person name="Submissions S."/>
        </authorList>
    </citation>
    <scope>NUCLEOTIDE SEQUENCE [LARGE SCALE GENOMIC DNA]</scope>
    <source>
        <strain evidence="7">DSM 9293</strain>
    </source>
</reference>
<dbReference type="InterPro" id="IPR023179">
    <property type="entry name" value="GTP-bd_ortho_bundle_sf"/>
</dbReference>
<dbReference type="Gene3D" id="1.10.1580.10">
    <property type="match status" value="1"/>
</dbReference>
<evidence type="ECO:0000256" key="2">
    <source>
        <dbReference type="ARBA" id="ARBA00022741"/>
    </source>
</evidence>
<dbReference type="PANTHER" id="PTHR45782:SF4">
    <property type="entry name" value="MITOCHONDRIAL RIBOSOME-ASSOCIATED GTPASE 1"/>
    <property type="match status" value="1"/>
</dbReference>
<name>A0A1W1WM35_SULTA</name>
<feature type="domain" description="G" evidence="5">
    <location>
        <begin position="112"/>
        <end position="174"/>
    </location>
</feature>
<dbReference type="OrthoDB" id="9779790at2"/>
<dbReference type="STRING" id="28034.BFX07_07065"/>
<proteinExistence type="predicted"/>
<evidence type="ECO:0000313" key="6">
    <source>
        <dbReference type="EMBL" id="SMC07361.1"/>
    </source>
</evidence>
<evidence type="ECO:0000256" key="3">
    <source>
        <dbReference type="ARBA" id="ARBA00023134"/>
    </source>
</evidence>
<dbReference type="InterPro" id="IPR027417">
    <property type="entry name" value="P-loop_NTPase"/>
</dbReference>
<evidence type="ECO:0000259" key="5">
    <source>
        <dbReference type="Pfam" id="PF01926"/>
    </source>
</evidence>
<dbReference type="SUPFAM" id="SSF52540">
    <property type="entry name" value="P-loop containing nucleoside triphosphate hydrolases"/>
    <property type="match status" value="1"/>
</dbReference>
<keyword evidence="2 4" id="KW-0547">Nucleotide-binding</keyword>
<dbReference type="CDD" id="cd01856">
    <property type="entry name" value="YlqF"/>
    <property type="match status" value="1"/>
</dbReference>